<dbReference type="SMART" id="SM00862">
    <property type="entry name" value="Trans_reg_C"/>
    <property type="match status" value="1"/>
</dbReference>
<dbReference type="PROSITE" id="PS50005">
    <property type="entry name" value="TPR"/>
    <property type="match status" value="1"/>
</dbReference>
<dbReference type="EMBL" id="CP000875">
    <property type="protein sequence ID" value="ABX04086.1"/>
    <property type="molecule type" value="Genomic_DNA"/>
</dbReference>
<dbReference type="InterPro" id="IPR001867">
    <property type="entry name" value="OmpR/PhoB-type_DNA-bd"/>
</dbReference>
<dbReference type="Proteomes" id="UP000000787">
    <property type="component" value="Chromosome"/>
</dbReference>
<dbReference type="HOGENOM" id="CLU_004665_5_2_0"/>
<evidence type="ECO:0000259" key="4">
    <source>
        <dbReference type="PROSITE" id="PS51755"/>
    </source>
</evidence>
<keyword evidence="2" id="KW-0802">TPR repeat</keyword>
<name>A9B3C3_HERA2</name>
<feature type="repeat" description="TPR" evidence="2">
    <location>
        <begin position="688"/>
        <end position="721"/>
    </location>
</feature>
<dbReference type="Pfam" id="PF13424">
    <property type="entry name" value="TPR_12"/>
    <property type="match status" value="1"/>
</dbReference>
<dbReference type="InterPro" id="IPR036388">
    <property type="entry name" value="WH-like_DNA-bd_sf"/>
</dbReference>
<gene>
    <name evidence="5" type="ordered locus">Haur_1442</name>
</gene>
<dbReference type="Gene3D" id="1.25.40.10">
    <property type="entry name" value="Tetratricopeptide repeat domain"/>
    <property type="match status" value="1"/>
</dbReference>
<evidence type="ECO:0000256" key="3">
    <source>
        <dbReference type="PROSITE-ProRule" id="PRU01091"/>
    </source>
</evidence>
<dbReference type="InterPro" id="IPR019734">
    <property type="entry name" value="TPR_rpt"/>
</dbReference>
<dbReference type="eggNOG" id="COG0745">
    <property type="taxonomic scope" value="Bacteria"/>
</dbReference>
<keyword evidence="1 3" id="KW-0238">DNA-binding</keyword>
<dbReference type="SUPFAM" id="SSF46894">
    <property type="entry name" value="C-terminal effector domain of the bipartite response regulators"/>
    <property type="match status" value="1"/>
</dbReference>
<dbReference type="InterPro" id="IPR011990">
    <property type="entry name" value="TPR-like_helical_dom_sf"/>
</dbReference>
<dbReference type="CDD" id="cd00383">
    <property type="entry name" value="trans_reg_C"/>
    <property type="match status" value="1"/>
</dbReference>
<proteinExistence type="predicted"/>
<keyword evidence="6" id="KW-1185">Reference proteome</keyword>
<protein>
    <submittedName>
        <fullName evidence="5">Transcriptional regulator, winged helix family</fullName>
    </submittedName>
</protein>
<dbReference type="GO" id="GO:0043531">
    <property type="term" value="F:ADP binding"/>
    <property type="evidence" value="ECO:0007669"/>
    <property type="project" value="InterPro"/>
</dbReference>
<dbReference type="PANTHER" id="PTHR47691:SF3">
    <property type="entry name" value="HTH-TYPE TRANSCRIPTIONAL REGULATOR RV0890C-RELATED"/>
    <property type="match status" value="1"/>
</dbReference>
<sequence length="888" mass="101140">MANAGKVHMTVDSIITIDQLEINLTEQRVKRAGVYVRLGRKEWGLLELLVRNRNHVLSHRQLLQHVWGDNYERDSSYLLHVAIGRLREKLGDKPPRYIVAEADLGYRFALSTPNLPSVPTPEPSSLVVPSISYTNIPAPLNAFIGRENEQQRLLQLLRQPHIRLISVLGVGGVGKTRLVLQSAMQWLPIFHHGVHVVHLAALRDPELLIQTIIQSLAIKTTSQLPLLKQLKDFLYDKQLLLILDNFEQLLDAAPIVTDLLAHAPQLKLMTTSREALNVYAEQQFELMPFSVDCSQQLMLRQQPAVNLFLSRAQALQATIAYNDAELATIAQICQRLDGLALAIELAASRISLFSLTNLLERLSQRLSFINSGPRDLPARHQTLQAVIEWSYVLLTPQEQALFVQLSVFVGSFDLPAASAICARAEQSAVELVLLSLVQKHLLQYQITEQRFYFLETIREYAQDQLNQRTDSRCYYTAHTDYYRTFVQNYVHELTGSEQQHWMSQFQANYPNIRAALAQSLKSGAFASAAHLGAVLWNFWHRADLAQEGSYWIKKILDQPAEFDPKHQIMMLRGLSTFMRNQGDFQLAQQYLAQGLSIARQEQLDELAMGLLNGIGLLYKREGLFEQAGQAFSEAIQLARTFDKTRDMAAILSNLGEIRRSLEQYQQAQLDLQESLGLARKVNDHHMAANILNSLGLLAYDTCNYQQAQQYYRQGLEIHQQLQNKRGIALIYTNLADSLTKLLQFSQANEYYDQALIHSHTIADPYFICHITIQKAWALRQQAQIAQAQPLIIQALHLANQHKFIAHNLRATLELTECYLAQQQLPLAAWLAGFMYQLAQDHQQLLDGNDRRYHQTRLAELQAILAEHNEYWQQGYQSSFEQLLAAIVV</sequence>
<dbReference type="Gene3D" id="1.10.10.10">
    <property type="entry name" value="Winged helix-like DNA-binding domain superfamily/Winged helix DNA-binding domain"/>
    <property type="match status" value="1"/>
</dbReference>
<dbReference type="Gene3D" id="3.40.50.300">
    <property type="entry name" value="P-loop containing nucleotide triphosphate hydrolases"/>
    <property type="match status" value="1"/>
</dbReference>
<dbReference type="Pfam" id="PF13181">
    <property type="entry name" value="TPR_8"/>
    <property type="match status" value="1"/>
</dbReference>
<feature type="domain" description="OmpR/PhoB-type" evidence="4">
    <location>
        <begin position="12"/>
        <end position="110"/>
    </location>
</feature>
<reference evidence="5 6" key="1">
    <citation type="journal article" date="2011" name="Stand. Genomic Sci.">
        <title>Complete genome sequence of the filamentous gliding predatory bacterium Herpetosiphon aurantiacus type strain (114-95(T)).</title>
        <authorList>
            <person name="Kiss H."/>
            <person name="Nett M."/>
            <person name="Domin N."/>
            <person name="Martin K."/>
            <person name="Maresca J.A."/>
            <person name="Copeland A."/>
            <person name="Lapidus A."/>
            <person name="Lucas S."/>
            <person name="Berry K.W."/>
            <person name="Glavina Del Rio T."/>
            <person name="Dalin E."/>
            <person name="Tice H."/>
            <person name="Pitluck S."/>
            <person name="Richardson P."/>
            <person name="Bruce D."/>
            <person name="Goodwin L."/>
            <person name="Han C."/>
            <person name="Detter J.C."/>
            <person name="Schmutz J."/>
            <person name="Brettin T."/>
            <person name="Land M."/>
            <person name="Hauser L."/>
            <person name="Kyrpides N.C."/>
            <person name="Ivanova N."/>
            <person name="Goker M."/>
            <person name="Woyke T."/>
            <person name="Klenk H.P."/>
            <person name="Bryant D.A."/>
        </authorList>
    </citation>
    <scope>NUCLEOTIDE SEQUENCE [LARGE SCALE GENOMIC DNA]</scope>
    <source>
        <strain evidence="6">ATCC 23779 / DSM 785 / 114-95</strain>
    </source>
</reference>
<dbReference type="PROSITE" id="PS51755">
    <property type="entry name" value="OMPR_PHOB"/>
    <property type="match status" value="1"/>
</dbReference>
<dbReference type="Pfam" id="PF00931">
    <property type="entry name" value="NB-ARC"/>
    <property type="match status" value="1"/>
</dbReference>
<dbReference type="GO" id="GO:0006355">
    <property type="term" value="P:regulation of DNA-templated transcription"/>
    <property type="evidence" value="ECO:0007669"/>
    <property type="project" value="InterPro"/>
</dbReference>
<evidence type="ECO:0000313" key="6">
    <source>
        <dbReference type="Proteomes" id="UP000000787"/>
    </source>
</evidence>
<dbReference type="STRING" id="316274.Haur_1442"/>
<dbReference type="InterPro" id="IPR027417">
    <property type="entry name" value="P-loop_NTPase"/>
</dbReference>
<accession>A9B3C3</accession>
<evidence type="ECO:0000256" key="1">
    <source>
        <dbReference type="ARBA" id="ARBA00023125"/>
    </source>
</evidence>
<evidence type="ECO:0000313" key="5">
    <source>
        <dbReference type="EMBL" id="ABX04086.1"/>
    </source>
</evidence>
<dbReference type="eggNOG" id="COG3903">
    <property type="taxonomic scope" value="Bacteria"/>
</dbReference>
<dbReference type="SMART" id="SM00028">
    <property type="entry name" value="TPR"/>
    <property type="match status" value="5"/>
</dbReference>
<dbReference type="KEGG" id="hau:Haur_1442"/>
<evidence type="ECO:0000256" key="2">
    <source>
        <dbReference type="PROSITE-ProRule" id="PRU00339"/>
    </source>
</evidence>
<dbReference type="AlphaFoldDB" id="A9B3C3"/>
<dbReference type="SUPFAM" id="SSF48452">
    <property type="entry name" value="TPR-like"/>
    <property type="match status" value="1"/>
</dbReference>
<dbReference type="Pfam" id="PF00486">
    <property type="entry name" value="Trans_reg_C"/>
    <property type="match status" value="1"/>
</dbReference>
<dbReference type="PANTHER" id="PTHR47691">
    <property type="entry name" value="REGULATOR-RELATED"/>
    <property type="match status" value="1"/>
</dbReference>
<organism evidence="5 6">
    <name type="scientific">Herpetosiphon aurantiacus (strain ATCC 23779 / DSM 785 / 114-95)</name>
    <dbReference type="NCBI Taxonomy" id="316274"/>
    <lineage>
        <taxon>Bacteria</taxon>
        <taxon>Bacillati</taxon>
        <taxon>Chloroflexota</taxon>
        <taxon>Chloroflexia</taxon>
        <taxon>Herpetosiphonales</taxon>
        <taxon>Herpetosiphonaceae</taxon>
        <taxon>Herpetosiphon</taxon>
    </lineage>
</organism>
<feature type="DNA-binding region" description="OmpR/PhoB-type" evidence="3">
    <location>
        <begin position="12"/>
        <end position="110"/>
    </location>
</feature>
<dbReference type="GO" id="GO:0003677">
    <property type="term" value="F:DNA binding"/>
    <property type="evidence" value="ECO:0007669"/>
    <property type="project" value="UniProtKB-UniRule"/>
</dbReference>
<dbReference type="InterPro" id="IPR002182">
    <property type="entry name" value="NB-ARC"/>
</dbReference>
<dbReference type="InParanoid" id="A9B3C3"/>
<dbReference type="PRINTS" id="PR00364">
    <property type="entry name" value="DISEASERSIST"/>
</dbReference>
<dbReference type="SUPFAM" id="SSF52540">
    <property type="entry name" value="P-loop containing nucleoside triphosphate hydrolases"/>
    <property type="match status" value="1"/>
</dbReference>
<dbReference type="BioCyc" id="HAUR316274:GHYA-1464-MONOMER"/>
<dbReference type="InterPro" id="IPR016032">
    <property type="entry name" value="Sig_transdc_resp-reg_C-effctor"/>
</dbReference>
<dbReference type="GO" id="GO:0000160">
    <property type="term" value="P:phosphorelay signal transduction system"/>
    <property type="evidence" value="ECO:0007669"/>
    <property type="project" value="InterPro"/>
</dbReference>